<proteinExistence type="predicted"/>
<organism evidence="1 2">
    <name type="scientific">Neohortaea acidophila</name>
    <dbReference type="NCBI Taxonomy" id="245834"/>
    <lineage>
        <taxon>Eukaryota</taxon>
        <taxon>Fungi</taxon>
        <taxon>Dikarya</taxon>
        <taxon>Ascomycota</taxon>
        <taxon>Pezizomycotina</taxon>
        <taxon>Dothideomycetes</taxon>
        <taxon>Dothideomycetidae</taxon>
        <taxon>Mycosphaerellales</taxon>
        <taxon>Teratosphaeriaceae</taxon>
        <taxon>Neohortaea</taxon>
    </lineage>
</organism>
<reference evidence="1" key="1">
    <citation type="journal article" date="2020" name="Stud. Mycol.">
        <title>101 Dothideomycetes genomes: a test case for predicting lifestyles and emergence of pathogens.</title>
        <authorList>
            <person name="Haridas S."/>
            <person name="Albert R."/>
            <person name="Binder M."/>
            <person name="Bloem J."/>
            <person name="Labutti K."/>
            <person name="Salamov A."/>
            <person name="Andreopoulos B."/>
            <person name="Baker S."/>
            <person name="Barry K."/>
            <person name="Bills G."/>
            <person name="Bluhm B."/>
            <person name="Cannon C."/>
            <person name="Castanera R."/>
            <person name="Culley D."/>
            <person name="Daum C."/>
            <person name="Ezra D."/>
            <person name="Gonzalez J."/>
            <person name="Henrissat B."/>
            <person name="Kuo A."/>
            <person name="Liang C."/>
            <person name="Lipzen A."/>
            <person name="Lutzoni F."/>
            <person name="Magnuson J."/>
            <person name="Mondo S."/>
            <person name="Nolan M."/>
            <person name="Ohm R."/>
            <person name="Pangilinan J."/>
            <person name="Park H.-J."/>
            <person name="Ramirez L."/>
            <person name="Alfaro M."/>
            <person name="Sun H."/>
            <person name="Tritt A."/>
            <person name="Yoshinaga Y."/>
            <person name="Zwiers L.-H."/>
            <person name="Turgeon B."/>
            <person name="Goodwin S."/>
            <person name="Spatafora J."/>
            <person name="Crous P."/>
            <person name="Grigoriev I."/>
        </authorList>
    </citation>
    <scope>NUCLEOTIDE SEQUENCE</scope>
    <source>
        <strain evidence="1">CBS 113389</strain>
    </source>
</reference>
<protein>
    <submittedName>
        <fullName evidence="1">Uncharacterized protein</fullName>
    </submittedName>
</protein>
<evidence type="ECO:0000313" key="1">
    <source>
        <dbReference type="EMBL" id="KAF2484053.1"/>
    </source>
</evidence>
<dbReference type="RefSeq" id="XP_033590623.1">
    <property type="nucleotide sequence ID" value="XM_033729303.1"/>
</dbReference>
<dbReference type="AlphaFoldDB" id="A0A6A6PX44"/>
<sequence length="168" mass="17889">MRTAADDATVSASDCNAQNLPWPNGGHQRFTCVWLSALLRPLTCPQARLAGRDLRGLTSSISAWRLSSTLESLRIGWRRAICPFDCAVAAAIEQGRGAARRDSPLGVVVRSAGGMLGDADILLLTPVRVGVSSRLSPPPLLLLLLLQHADGNAGEAVFLVSFCSFPIR</sequence>
<keyword evidence="2" id="KW-1185">Reference proteome</keyword>
<gene>
    <name evidence="1" type="ORF">BDY17DRAFT_120461</name>
</gene>
<dbReference type="GeneID" id="54470305"/>
<evidence type="ECO:0000313" key="2">
    <source>
        <dbReference type="Proteomes" id="UP000799767"/>
    </source>
</evidence>
<dbReference type="Proteomes" id="UP000799767">
    <property type="component" value="Unassembled WGS sequence"/>
</dbReference>
<dbReference type="EMBL" id="MU001634">
    <property type="protein sequence ID" value="KAF2484053.1"/>
    <property type="molecule type" value="Genomic_DNA"/>
</dbReference>
<accession>A0A6A6PX44</accession>
<name>A0A6A6PX44_9PEZI</name>